<reference evidence="4 5" key="2">
    <citation type="submission" date="2021-10" db="EMBL/GenBank/DDBJ databases">
        <authorList>
            <person name="Piombo E."/>
        </authorList>
    </citation>
    <scope>NUCLEOTIDE SEQUENCE [LARGE SCALE GENOMIC DNA]</scope>
</reference>
<reference evidence="5" key="1">
    <citation type="submission" date="2019-06" db="EMBL/GenBank/DDBJ databases">
        <authorList>
            <person name="Broberg M."/>
        </authorList>
    </citation>
    <scope>NUCLEOTIDE SEQUENCE [LARGE SCALE GENOMIC DNA]</scope>
</reference>
<evidence type="ECO:0000256" key="1">
    <source>
        <dbReference type="ARBA" id="ARBA00008954"/>
    </source>
</evidence>
<dbReference type="PANTHER" id="PTHR43094">
    <property type="entry name" value="AMINOTRANSFERASE"/>
    <property type="match status" value="1"/>
</dbReference>
<sequence>MTDPFVAQSHILHRAFGQRPENVVTAEGIKLVLESGKTMYDATCGPSVSVLGHHQPKVTEAITRQLNQVAYVYSGARFTAEPNEELASMILGSRPGGLSKAIFVNSGSEATDAAIKLATQYWHERGLPNKSHVIARKQSYHGNTIGALNVSGHTSRREIYRDWISQNVSFVDPCYAFRLQKAGESSDQYLQRLRDQLEAEIIRLGPQNISSFIAETVSGTTLGCLPAIPGYFKAVRELCDKYDILLILDEIMCGMGKTGTMHAWEQEGIRGPDIQTIGKALGGGFVPLSGVLLHQKIFDALAAGSKGLLHGHTFQAHPIATAAAVAVQKIIKEQDLLKNVTKMGRILQKALEDMIRPLPFVADIRGRGLFWAVEFLADPEKGVAFPKNSKFCNKVVDSAFENGLNILGNLGVTGDVHVEHVIIAPPYIVSESEIRDIVQLLKVSIEEVSRPTLEARQQTWSASVESRL</sequence>
<dbReference type="PANTHER" id="PTHR43094:SF1">
    <property type="entry name" value="AMINOTRANSFERASE CLASS-III"/>
    <property type="match status" value="1"/>
</dbReference>
<evidence type="ECO:0000313" key="4">
    <source>
        <dbReference type="EMBL" id="CAH0047204.1"/>
    </source>
</evidence>
<comment type="similarity">
    <text evidence="1 3">Belongs to the class-III pyridoxal-phosphate-dependent aminotransferase family.</text>
</comment>
<organism evidence="4 5">
    <name type="scientific">Clonostachys solani</name>
    <dbReference type="NCBI Taxonomy" id="160281"/>
    <lineage>
        <taxon>Eukaryota</taxon>
        <taxon>Fungi</taxon>
        <taxon>Dikarya</taxon>
        <taxon>Ascomycota</taxon>
        <taxon>Pezizomycotina</taxon>
        <taxon>Sordariomycetes</taxon>
        <taxon>Hypocreomycetidae</taxon>
        <taxon>Hypocreales</taxon>
        <taxon>Bionectriaceae</taxon>
        <taxon>Clonostachys</taxon>
    </lineage>
</organism>
<comment type="caution">
    <text evidence="4">The sequence shown here is derived from an EMBL/GenBank/DDBJ whole genome shotgun (WGS) entry which is preliminary data.</text>
</comment>
<dbReference type="GO" id="GO:0005829">
    <property type="term" value="C:cytosol"/>
    <property type="evidence" value="ECO:0007669"/>
    <property type="project" value="TreeGrafter"/>
</dbReference>
<evidence type="ECO:0008006" key="6">
    <source>
        <dbReference type="Google" id="ProtNLM"/>
    </source>
</evidence>
<dbReference type="EMBL" id="CABFOC020000018">
    <property type="protein sequence ID" value="CAH0047204.1"/>
    <property type="molecule type" value="Genomic_DNA"/>
</dbReference>
<dbReference type="InterPro" id="IPR015422">
    <property type="entry name" value="PyrdxlP-dep_Trfase_small"/>
</dbReference>
<proteinExistence type="inferred from homology"/>
<protein>
    <recommendedName>
        <fullName evidence="6">PLP-dependent transferase</fullName>
    </recommendedName>
</protein>
<dbReference type="Gene3D" id="3.90.1150.10">
    <property type="entry name" value="Aspartate Aminotransferase, domain 1"/>
    <property type="match status" value="1"/>
</dbReference>
<dbReference type="Proteomes" id="UP000775872">
    <property type="component" value="Unassembled WGS sequence"/>
</dbReference>
<dbReference type="CDD" id="cd00610">
    <property type="entry name" value="OAT_like"/>
    <property type="match status" value="1"/>
</dbReference>
<dbReference type="Gene3D" id="3.40.640.10">
    <property type="entry name" value="Type I PLP-dependent aspartate aminotransferase-like (Major domain)"/>
    <property type="match status" value="1"/>
</dbReference>
<evidence type="ECO:0000313" key="5">
    <source>
        <dbReference type="Proteomes" id="UP000775872"/>
    </source>
</evidence>
<dbReference type="InterPro" id="IPR005814">
    <property type="entry name" value="Aminotrans_3"/>
</dbReference>
<evidence type="ECO:0000256" key="3">
    <source>
        <dbReference type="RuleBase" id="RU003560"/>
    </source>
</evidence>
<keyword evidence="5" id="KW-1185">Reference proteome</keyword>
<dbReference type="InterPro" id="IPR015424">
    <property type="entry name" value="PyrdxlP-dep_Trfase"/>
</dbReference>
<keyword evidence="2 3" id="KW-0663">Pyridoxal phosphate</keyword>
<dbReference type="OrthoDB" id="5419315at2759"/>
<accession>A0A9N9Z1H9</accession>
<dbReference type="InterPro" id="IPR015421">
    <property type="entry name" value="PyrdxlP-dep_Trfase_major"/>
</dbReference>
<dbReference type="Pfam" id="PF00202">
    <property type="entry name" value="Aminotran_3"/>
    <property type="match status" value="1"/>
</dbReference>
<dbReference type="NCBIfam" id="NF005685">
    <property type="entry name" value="PRK07483.1"/>
    <property type="match status" value="1"/>
</dbReference>
<gene>
    <name evidence="4" type="ORF">CSOL1703_00013443</name>
</gene>
<evidence type="ECO:0000256" key="2">
    <source>
        <dbReference type="ARBA" id="ARBA00022898"/>
    </source>
</evidence>
<dbReference type="SUPFAM" id="SSF53383">
    <property type="entry name" value="PLP-dependent transferases"/>
    <property type="match status" value="1"/>
</dbReference>
<dbReference type="AlphaFoldDB" id="A0A9N9Z1H9"/>
<dbReference type="GO" id="GO:0030170">
    <property type="term" value="F:pyridoxal phosphate binding"/>
    <property type="evidence" value="ECO:0007669"/>
    <property type="project" value="InterPro"/>
</dbReference>
<dbReference type="GO" id="GO:0008483">
    <property type="term" value="F:transaminase activity"/>
    <property type="evidence" value="ECO:0007669"/>
    <property type="project" value="InterPro"/>
</dbReference>
<name>A0A9N9Z1H9_9HYPO</name>